<feature type="non-terminal residue" evidence="11">
    <location>
        <position position="158"/>
    </location>
</feature>
<dbReference type="PANTHER" id="PTHR11003:SF291">
    <property type="entry name" value="IP11374P"/>
    <property type="match status" value="1"/>
</dbReference>
<dbReference type="AlphaFoldDB" id="F0Y7Q0"/>
<feature type="transmembrane region" description="Helical" evidence="9">
    <location>
        <begin position="30"/>
        <end position="51"/>
    </location>
</feature>
<keyword evidence="5 8" id="KW-0406">Ion transport</keyword>
<evidence type="ECO:0000259" key="10">
    <source>
        <dbReference type="Pfam" id="PF07885"/>
    </source>
</evidence>
<dbReference type="PANTHER" id="PTHR11003">
    <property type="entry name" value="POTASSIUM CHANNEL, SUBFAMILY K"/>
    <property type="match status" value="1"/>
</dbReference>
<dbReference type="eggNOG" id="KOG4404">
    <property type="taxonomic scope" value="Eukaryota"/>
</dbReference>
<name>F0Y7Q0_AURAN</name>
<feature type="domain" description="Potassium channel" evidence="10">
    <location>
        <begin position="89"/>
        <end position="157"/>
    </location>
</feature>
<evidence type="ECO:0000313" key="11">
    <source>
        <dbReference type="EMBL" id="EGB08852.1"/>
    </source>
</evidence>
<dbReference type="GO" id="GO:0015271">
    <property type="term" value="F:outward rectifier potassium channel activity"/>
    <property type="evidence" value="ECO:0007669"/>
    <property type="project" value="TreeGrafter"/>
</dbReference>
<dbReference type="GO" id="GO:0022841">
    <property type="term" value="F:potassium ion leak channel activity"/>
    <property type="evidence" value="ECO:0007669"/>
    <property type="project" value="TreeGrafter"/>
</dbReference>
<gene>
    <name evidence="11" type="ORF">AURANDRAFT_14019</name>
</gene>
<keyword evidence="12" id="KW-1185">Reference proteome</keyword>
<evidence type="ECO:0000256" key="7">
    <source>
        <dbReference type="ARBA" id="ARBA00023303"/>
    </source>
</evidence>
<evidence type="ECO:0000256" key="8">
    <source>
        <dbReference type="RuleBase" id="RU003857"/>
    </source>
</evidence>
<evidence type="ECO:0000256" key="2">
    <source>
        <dbReference type="ARBA" id="ARBA00022448"/>
    </source>
</evidence>
<dbReference type="GeneID" id="20218346"/>
<dbReference type="KEGG" id="aaf:AURANDRAFT_14019"/>
<feature type="transmembrane region" description="Helical" evidence="9">
    <location>
        <begin position="107"/>
        <end position="125"/>
    </location>
</feature>
<evidence type="ECO:0000256" key="3">
    <source>
        <dbReference type="ARBA" id="ARBA00022692"/>
    </source>
</evidence>
<accession>F0Y7Q0</accession>
<keyword evidence="6 9" id="KW-0472">Membrane</keyword>
<sequence length="158" mass="17524">WRPISSFYFTLTLFTTVGYGNFAPRTDLGKVFVCCFTLIGMIYAFATFNMFGERVAYSLRKLGRRIDEMVHARRHGLSDRGFALAVSLCCAAYLVFGAWLAMAVEDFSFGNGLYYAICTLSTLGLGDYTPGIETRSLVVAWIYITVGLGLLGCTVRII</sequence>
<organism evidence="12">
    <name type="scientific">Aureococcus anophagefferens</name>
    <name type="common">Harmful bloom alga</name>
    <dbReference type="NCBI Taxonomy" id="44056"/>
    <lineage>
        <taxon>Eukaryota</taxon>
        <taxon>Sar</taxon>
        <taxon>Stramenopiles</taxon>
        <taxon>Ochrophyta</taxon>
        <taxon>Pelagophyceae</taxon>
        <taxon>Pelagomonadales</taxon>
        <taxon>Pelagomonadaceae</taxon>
        <taxon>Aureococcus</taxon>
    </lineage>
</organism>
<comment type="subcellular location">
    <subcellularLocation>
        <location evidence="1">Membrane</location>
        <topology evidence="1">Multi-pass membrane protein</topology>
    </subcellularLocation>
</comment>
<dbReference type="GO" id="GO:0005886">
    <property type="term" value="C:plasma membrane"/>
    <property type="evidence" value="ECO:0007669"/>
    <property type="project" value="TreeGrafter"/>
</dbReference>
<comment type="similarity">
    <text evidence="8">Belongs to the two pore domain potassium channel (TC 1.A.1.8) family.</text>
</comment>
<dbReference type="Proteomes" id="UP000002729">
    <property type="component" value="Unassembled WGS sequence"/>
</dbReference>
<keyword evidence="3 8" id="KW-0812">Transmembrane</keyword>
<dbReference type="SUPFAM" id="SSF81324">
    <property type="entry name" value="Voltage-gated potassium channels"/>
    <property type="match status" value="2"/>
</dbReference>
<dbReference type="OrthoDB" id="297496at2759"/>
<keyword evidence="4 9" id="KW-1133">Transmembrane helix</keyword>
<dbReference type="GO" id="GO:0030322">
    <property type="term" value="P:stabilization of membrane potential"/>
    <property type="evidence" value="ECO:0007669"/>
    <property type="project" value="TreeGrafter"/>
</dbReference>
<keyword evidence="2 8" id="KW-0813">Transport</keyword>
<keyword evidence="7 8" id="KW-0407">Ion channel</keyword>
<dbReference type="InParanoid" id="F0Y7Q0"/>
<feature type="domain" description="Potassium channel" evidence="10">
    <location>
        <begin position="1"/>
        <end position="55"/>
    </location>
</feature>
<dbReference type="EMBL" id="GL833127">
    <property type="protein sequence ID" value="EGB08852.1"/>
    <property type="molecule type" value="Genomic_DNA"/>
</dbReference>
<dbReference type="Pfam" id="PF07885">
    <property type="entry name" value="Ion_trans_2"/>
    <property type="match status" value="2"/>
</dbReference>
<evidence type="ECO:0000256" key="5">
    <source>
        <dbReference type="ARBA" id="ARBA00023065"/>
    </source>
</evidence>
<dbReference type="InterPro" id="IPR013099">
    <property type="entry name" value="K_chnl_dom"/>
</dbReference>
<dbReference type="RefSeq" id="XP_009036829.1">
    <property type="nucleotide sequence ID" value="XM_009038581.1"/>
</dbReference>
<evidence type="ECO:0000313" key="12">
    <source>
        <dbReference type="Proteomes" id="UP000002729"/>
    </source>
</evidence>
<reference evidence="11 12" key="1">
    <citation type="journal article" date="2011" name="Proc. Natl. Acad. Sci. U.S.A.">
        <title>Niche of harmful alga Aureococcus anophagefferens revealed through ecogenomics.</title>
        <authorList>
            <person name="Gobler C.J."/>
            <person name="Berry D.L."/>
            <person name="Dyhrman S.T."/>
            <person name="Wilhelm S.W."/>
            <person name="Salamov A."/>
            <person name="Lobanov A.V."/>
            <person name="Zhang Y."/>
            <person name="Collier J.L."/>
            <person name="Wurch L.L."/>
            <person name="Kustka A.B."/>
            <person name="Dill B.D."/>
            <person name="Shah M."/>
            <person name="VerBerkmoes N.C."/>
            <person name="Kuo A."/>
            <person name="Terry A."/>
            <person name="Pangilinan J."/>
            <person name="Lindquist E.A."/>
            <person name="Lucas S."/>
            <person name="Paulsen I.T."/>
            <person name="Hattenrath-Lehmann T.K."/>
            <person name="Talmage S.C."/>
            <person name="Walker E.A."/>
            <person name="Koch F."/>
            <person name="Burson A.M."/>
            <person name="Marcoval M.A."/>
            <person name="Tang Y.Z."/>
            <person name="Lecleir G.R."/>
            <person name="Coyne K.J."/>
            <person name="Berg G.M."/>
            <person name="Bertrand E.M."/>
            <person name="Saito M.A."/>
            <person name="Gladyshev V.N."/>
            <person name="Grigoriev I.V."/>
        </authorList>
    </citation>
    <scope>NUCLEOTIDE SEQUENCE [LARGE SCALE GENOMIC DNA]</scope>
    <source>
        <strain evidence="12">CCMP 1984</strain>
    </source>
</reference>
<feature type="transmembrane region" description="Helical" evidence="9">
    <location>
        <begin position="137"/>
        <end position="157"/>
    </location>
</feature>
<evidence type="ECO:0000256" key="1">
    <source>
        <dbReference type="ARBA" id="ARBA00004141"/>
    </source>
</evidence>
<evidence type="ECO:0000256" key="9">
    <source>
        <dbReference type="SAM" id="Phobius"/>
    </source>
</evidence>
<dbReference type="PRINTS" id="PR01333">
    <property type="entry name" value="2POREKCHANEL"/>
</dbReference>
<dbReference type="InterPro" id="IPR003280">
    <property type="entry name" value="2pore_dom_K_chnl"/>
</dbReference>
<feature type="transmembrane region" description="Helical" evidence="9">
    <location>
        <begin position="81"/>
        <end position="101"/>
    </location>
</feature>
<protein>
    <recommendedName>
        <fullName evidence="10">Potassium channel domain-containing protein</fullName>
    </recommendedName>
</protein>
<evidence type="ECO:0000256" key="6">
    <source>
        <dbReference type="ARBA" id="ARBA00023136"/>
    </source>
</evidence>
<evidence type="ECO:0000256" key="4">
    <source>
        <dbReference type="ARBA" id="ARBA00022989"/>
    </source>
</evidence>
<dbReference type="Gene3D" id="1.10.287.70">
    <property type="match status" value="1"/>
</dbReference>
<proteinExistence type="inferred from homology"/>
<feature type="non-terminal residue" evidence="11">
    <location>
        <position position="1"/>
    </location>
</feature>